<organism evidence="1 2">
    <name type="scientific">Thelohanellus kitauei</name>
    <name type="common">Myxosporean</name>
    <dbReference type="NCBI Taxonomy" id="669202"/>
    <lineage>
        <taxon>Eukaryota</taxon>
        <taxon>Metazoa</taxon>
        <taxon>Cnidaria</taxon>
        <taxon>Myxozoa</taxon>
        <taxon>Myxosporea</taxon>
        <taxon>Bivalvulida</taxon>
        <taxon>Platysporina</taxon>
        <taxon>Myxobolidae</taxon>
        <taxon>Thelohanellus</taxon>
    </lineage>
</organism>
<sequence length="175" mass="20260">MSAHISTNDGRTFVPMFIKTPRKGSLSNFIQFELNIPCVLKVDELFPKEWISIFEASVYDTDYTYHAYIVSYDGGRIWLNTPFPNFSPLVLNNGGLLFGINARTNEIVYSFDEGNVYYRKNVFKEHEFILNVVPNGFCQKEYIIIVGTSMSLDTWIFTHLNFSNIFSKFDFLSQV</sequence>
<accession>A0A0C2IK99</accession>
<dbReference type="OrthoDB" id="443634at2759"/>
<dbReference type="EMBL" id="JWZT01003712">
    <property type="protein sequence ID" value="KII65834.1"/>
    <property type="molecule type" value="Genomic_DNA"/>
</dbReference>
<protein>
    <recommendedName>
        <fullName evidence="3">Sortilin N-terminal domain-containing protein</fullName>
    </recommendedName>
</protein>
<dbReference type="Proteomes" id="UP000031668">
    <property type="component" value="Unassembled WGS sequence"/>
</dbReference>
<dbReference type="AlphaFoldDB" id="A0A0C2IK99"/>
<gene>
    <name evidence="1" type="ORF">RF11_04107</name>
</gene>
<evidence type="ECO:0000313" key="1">
    <source>
        <dbReference type="EMBL" id="KII65834.1"/>
    </source>
</evidence>
<evidence type="ECO:0000313" key="2">
    <source>
        <dbReference type="Proteomes" id="UP000031668"/>
    </source>
</evidence>
<evidence type="ECO:0008006" key="3">
    <source>
        <dbReference type="Google" id="ProtNLM"/>
    </source>
</evidence>
<name>A0A0C2IK99_THEKT</name>
<proteinExistence type="predicted"/>
<keyword evidence="2" id="KW-1185">Reference proteome</keyword>
<reference evidence="1 2" key="1">
    <citation type="journal article" date="2014" name="Genome Biol. Evol.">
        <title>The genome of the myxosporean Thelohanellus kitauei shows adaptations to nutrient acquisition within its fish host.</title>
        <authorList>
            <person name="Yang Y."/>
            <person name="Xiong J."/>
            <person name="Zhou Z."/>
            <person name="Huo F."/>
            <person name="Miao W."/>
            <person name="Ran C."/>
            <person name="Liu Y."/>
            <person name="Zhang J."/>
            <person name="Feng J."/>
            <person name="Wang M."/>
            <person name="Wang M."/>
            <person name="Wang L."/>
            <person name="Yao B."/>
        </authorList>
    </citation>
    <scope>NUCLEOTIDE SEQUENCE [LARGE SCALE GENOMIC DNA]</scope>
    <source>
        <strain evidence="1">Wuqing</strain>
    </source>
</reference>
<comment type="caution">
    <text evidence="1">The sequence shown here is derived from an EMBL/GenBank/DDBJ whole genome shotgun (WGS) entry which is preliminary data.</text>
</comment>